<dbReference type="EMBL" id="LLEI02000083">
    <property type="protein sequence ID" value="OAJ92346.1"/>
    <property type="molecule type" value="Genomic_DNA"/>
</dbReference>
<proteinExistence type="predicted"/>
<evidence type="ECO:0000313" key="2">
    <source>
        <dbReference type="Proteomes" id="UP000078406"/>
    </source>
</evidence>
<evidence type="ECO:0000313" key="1">
    <source>
        <dbReference type="EMBL" id="OAJ92346.1"/>
    </source>
</evidence>
<dbReference type="InterPro" id="IPR007487">
    <property type="entry name" value="ABC_transpt-TYRBP-like"/>
</dbReference>
<dbReference type="Pfam" id="PF04392">
    <property type="entry name" value="ABC_sub_bind"/>
    <property type="match status" value="1"/>
</dbReference>
<dbReference type="PANTHER" id="PTHR35271">
    <property type="entry name" value="ABC TRANSPORTER, SUBSTRATE-BINDING LIPOPROTEIN-RELATED"/>
    <property type="match status" value="1"/>
</dbReference>
<name>A0A177XVH2_9VIBR</name>
<dbReference type="Gene3D" id="3.40.50.2300">
    <property type="match status" value="2"/>
</dbReference>
<accession>A0A177XVH2</accession>
<organism evidence="1 2">
    <name type="scientific">Vibrio bivalvicida</name>
    <dbReference type="NCBI Taxonomy" id="1276888"/>
    <lineage>
        <taxon>Bacteria</taxon>
        <taxon>Pseudomonadati</taxon>
        <taxon>Pseudomonadota</taxon>
        <taxon>Gammaproteobacteria</taxon>
        <taxon>Vibrionales</taxon>
        <taxon>Vibrionaceae</taxon>
        <taxon>Vibrio</taxon>
        <taxon>Vibrio oreintalis group</taxon>
    </lineage>
</organism>
<reference evidence="1 2" key="1">
    <citation type="journal article" date="2016" name="Syst. Appl. Microbiol.">
        <title>Vibrio bivalvicida sp. nov., a novel larval pathogen for bivalve molluscs reared in a hatchery.</title>
        <authorList>
            <person name="Dubert J."/>
            <person name="Romalde J.L."/>
            <person name="Prado S."/>
            <person name="Barja J.L."/>
        </authorList>
    </citation>
    <scope>NUCLEOTIDE SEQUENCE [LARGE SCALE GENOMIC DNA]</scope>
    <source>
        <strain evidence="1 2">605</strain>
    </source>
</reference>
<comment type="caution">
    <text evidence="1">The sequence shown here is derived from an EMBL/GenBank/DDBJ whole genome shotgun (WGS) entry which is preliminary data.</text>
</comment>
<sequence>MRVFILILITLVAQFSVPTIALSAEKKHVVMILWRGVTDAEKGFMEYLSSKMPVSYTLLDAKRDRDTLSGYIADIDSYDADLVYTFGTTTTLSLLGTEDKPTSFRTHSETPVVFSIVTDPVGSKIVSDYASEHRNFTGVSHIVPHQVQFNAIQKLPNISTMGIVFNPLENNAVITARKIQMLSAKFGIDVYLYPLRTKNGKPDLSSLSKVIDTMLEDKVQLAYLPPDSYIISQGRGIVDSLHAQGIATFSATESPIRNHNALFGIVSRYYNVGEFAGHKAEQILSNKSRAQDLPIEPLSQYSYIVNVGAARALDYYPPVSILKISELIGGNEWSE</sequence>
<dbReference type="Proteomes" id="UP000078406">
    <property type="component" value="Unassembled WGS sequence"/>
</dbReference>
<protein>
    <submittedName>
        <fullName evidence="1">ABC transporter substrate-binding protein</fullName>
    </submittedName>
</protein>
<dbReference type="RefSeq" id="WP_049844006.1">
    <property type="nucleotide sequence ID" value="NZ_LLEI02000083.1"/>
</dbReference>
<gene>
    <name evidence="1" type="ORF">APB76_20325</name>
</gene>
<dbReference type="AlphaFoldDB" id="A0A177XVH2"/>
<dbReference type="PANTHER" id="PTHR35271:SF1">
    <property type="entry name" value="ABC TRANSPORTER, SUBSTRATE-BINDING LIPOPROTEIN"/>
    <property type="match status" value="1"/>
</dbReference>